<keyword evidence="1" id="KW-0243">Dynein</keyword>
<evidence type="ECO:0000256" key="1">
    <source>
        <dbReference type="RuleBase" id="RU365010"/>
    </source>
</evidence>
<dbReference type="STRING" id="3469.A0A4Y7L1Z3"/>
<evidence type="ECO:0000313" key="3">
    <source>
        <dbReference type="Proteomes" id="UP000316621"/>
    </source>
</evidence>
<dbReference type="GO" id="GO:0005868">
    <property type="term" value="C:cytoplasmic dynein complex"/>
    <property type="evidence" value="ECO:0007669"/>
    <property type="project" value="TreeGrafter"/>
</dbReference>
<dbReference type="OrthoDB" id="10033309at2759"/>
<dbReference type="FunFam" id="3.30.740.10:FF:000004">
    <property type="entry name" value="Dynein light chain"/>
    <property type="match status" value="1"/>
</dbReference>
<dbReference type="Proteomes" id="UP000316621">
    <property type="component" value="Chromosome 9"/>
</dbReference>
<dbReference type="SMART" id="SM01375">
    <property type="entry name" value="Dynein_light"/>
    <property type="match status" value="1"/>
</dbReference>
<dbReference type="AlphaFoldDB" id="A0A4Y7L1Z3"/>
<protein>
    <recommendedName>
        <fullName evidence="1">Dynein light chain</fullName>
    </recommendedName>
</protein>
<sequence>MFEGKAVVRETDMPEEMQCHAAELAYQALDLYEPSDHRSIAYHIKQEFDEAYGAAWHCVVGSNFGSCITHVFGNFIFFHVEMMEILVFKDGSDLEKTKEEAVGVAYDIQKQQQEKENSPLTRI</sequence>
<keyword evidence="1" id="KW-0493">Microtubule</keyword>
<keyword evidence="3" id="KW-1185">Reference proteome</keyword>
<dbReference type="OMA" id="AYGPAWN"/>
<reference evidence="2 3" key="1">
    <citation type="journal article" date="2018" name="Science">
        <title>The opium poppy genome and morphinan production.</title>
        <authorList>
            <person name="Guo L."/>
            <person name="Winzer T."/>
            <person name="Yang X."/>
            <person name="Li Y."/>
            <person name="Ning Z."/>
            <person name="He Z."/>
            <person name="Teodor R."/>
            <person name="Lu Y."/>
            <person name="Bowser T.A."/>
            <person name="Graham I.A."/>
            <person name="Ye K."/>
        </authorList>
    </citation>
    <scope>NUCLEOTIDE SEQUENCE [LARGE SCALE GENOMIC DNA]</scope>
    <source>
        <strain evidence="3">cv. HN1</strain>
        <tissue evidence="2">Leaves</tissue>
    </source>
</reference>
<dbReference type="GO" id="GO:0005874">
    <property type="term" value="C:microtubule"/>
    <property type="evidence" value="ECO:0007669"/>
    <property type="project" value="UniProtKB-KW"/>
</dbReference>
<dbReference type="GO" id="GO:0045505">
    <property type="term" value="F:dynein intermediate chain binding"/>
    <property type="evidence" value="ECO:0007669"/>
    <property type="project" value="TreeGrafter"/>
</dbReference>
<dbReference type="SUPFAM" id="SSF54648">
    <property type="entry name" value="DLC"/>
    <property type="match status" value="1"/>
</dbReference>
<proteinExistence type="inferred from homology"/>
<comment type="similarity">
    <text evidence="1">Belongs to the dynein light chain family.</text>
</comment>
<dbReference type="PANTHER" id="PTHR11886">
    <property type="entry name" value="DYNEIN LIGHT CHAIN"/>
    <property type="match status" value="1"/>
</dbReference>
<gene>
    <name evidence="2" type="ORF">C5167_002681</name>
</gene>
<organism evidence="2 3">
    <name type="scientific">Papaver somniferum</name>
    <name type="common">Opium poppy</name>
    <dbReference type="NCBI Taxonomy" id="3469"/>
    <lineage>
        <taxon>Eukaryota</taxon>
        <taxon>Viridiplantae</taxon>
        <taxon>Streptophyta</taxon>
        <taxon>Embryophyta</taxon>
        <taxon>Tracheophyta</taxon>
        <taxon>Spermatophyta</taxon>
        <taxon>Magnoliopsida</taxon>
        <taxon>Ranunculales</taxon>
        <taxon>Papaveraceae</taxon>
        <taxon>Papaveroideae</taxon>
        <taxon>Papaver</taxon>
    </lineage>
</organism>
<dbReference type="EMBL" id="CM010723">
    <property type="protein sequence ID" value="RZC78458.1"/>
    <property type="molecule type" value="Genomic_DNA"/>
</dbReference>
<keyword evidence="1" id="KW-0963">Cytoplasm</keyword>
<dbReference type="Gramene" id="RZC78458">
    <property type="protein sequence ID" value="RZC78458"/>
    <property type="gene ID" value="C5167_002681"/>
</dbReference>
<dbReference type="PANTHER" id="PTHR11886:SF85">
    <property type="entry name" value="DYNEIN LIGHT CHAIN"/>
    <property type="match status" value="1"/>
</dbReference>
<dbReference type="GO" id="GO:0007017">
    <property type="term" value="P:microtubule-based process"/>
    <property type="evidence" value="ECO:0007669"/>
    <property type="project" value="InterPro"/>
</dbReference>
<dbReference type="Gene3D" id="3.30.740.10">
    <property type="entry name" value="Protein Inhibitor Of Neuronal Nitric Oxide Synthase"/>
    <property type="match status" value="1"/>
</dbReference>
<comment type="subcellular location">
    <subcellularLocation>
        <location evidence="1">Cytoplasm</location>
        <location evidence="1">Cytoskeleton</location>
    </subcellularLocation>
</comment>
<evidence type="ECO:0000313" key="2">
    <source>
        <dbReference type="EMBL" id="RZC78458.1"/>
    </source>
</evidence>
<keyword evidence="1" id="KW-0505">Motor protein</keyword>
<name>A0A4Y7L1Z3_PAPSO</name>
<keyword evidence="1" id="KW-0206">Cytoskeleton</keyword>
<dbReference type="InterPro" id="IPR001372">
    <property type="entry name" value="Dynein_light_chain_typ-1/2"/>
</dbReference>
<accession>A0A4Y7L1Z3</accession>
<dbReference type="Pfam" id="PF01221">
    <property type="entry name" value="Dynein_light"/>
    <property type="match status" value="1"/>
</dbReference>
<dbReference type="InterPro" id="IPR037177">
    <property type="entry name" value="DLC_sf"/>
</dbReference>